<dbReference type="GO" id="GO:0032153">
    <property type="term" value="C:cell division site"/>
    <property type="evidence" value="ECO:0007669"/>
    <property type="project" value="TreeGrafter"/>
</dbReference>
<dbReference type="SMART" id="SM00864">
    <property type="entry name" value="Tubulin"/>
    <property type="match status" value="1"/>
</dbReference>
<dbReference type="GO" id="GO:0010020">
    <property type="term" value="P:chloroplast fission"/>
    <property type="evidence" value="ECO:0007669"/>
    <property type="project" value="TreeGrafter"/>
</dbReference>
<dbReference type="Proteomes" id="UP000256970">
    <property type="component" value="Unassembled WGS sequence"/>
</dbReference>
<reference evidence="7 8" key="1">
    <citation type="submission" date="2016-10" db="EMBL/GenBank/DDBJ databases">
        <authorList>
            <person name="Cai Z."/>
        </authorList>
    </citation>
    <scope>NUCLEOTIDE SEQUENCE [LARGE SCALE GENOMIC DNA]</scope>
</reference>
<organism evidence="7 8">
    <name type="scientific">Tetradesmus obliquus</name>
    <name type="common">Green alga</name>
    <name type="synonym">Acutodesmus obliquus</name>
    <dbReference type="NCBI Taxonomy" id="3088"/>
    <lineage>
        <taxon>Eukaryota</taxon>
        <taxon>Viridiplantae</taxon>
        <taxon>Chlorophyta</taxon>
        <taxon>core chlorophytes</taxon>
        <taxon>Chlorophyceae</taxon>
        <taxon>CS clade</taxon>
        <taxon>Sphaeropleales</taxon>
        <taxon>Scenedesmaceae</taxon>
        <taxon>Tetradesmus</taxon>
    </lineage>
</organism>
<dbReference type="HAMAP" id="MF_00909">
    <property type="entry name" value="FtsZ"/>
    <property type="match status" value="1"/>
</dbReference>
<dbReference type="CDD" id="cd02201">
    <property type="entry name" value="FtsZ_type1"/>
    <property type="match status" value="1"/>
</dbReference>
<feature type="region of interest" description="Disordered" evidence="4">
    <location>
        <begin position="382"/>
        <end position="409"/>
    </location>
</feature>
<protein>
    <recommendedName>
        <fullName evidence="9">Tubulin/FtsZ GTPase domain-containing protein</fullName>
    </recommendedName>
</protein>
<dbReference type="EMBL" id="FNXT01001221">
    <property type="protein sequence ID" value="SZX74915.1"/>
    <property type="molecule type" value="Genomic_DNA"/>
</dbReference>
<feature type="domain" description="Tubulin/FtsZ 2-layer sandwich" evidence="6">
    <location>
        <begin position="262"/>
        <end position="379"/>
    </location>
</feature>
<dbReference type="InterPro" id="IPR024757">
    <property type="entry name" value="FtsZ_C"/>
</dbReference>
<dbReference type="PANTHER" id="PTHR30314:SF23">
    <property type="entry name" value="PLASTID DIVISION PROTEIN FTSZ"/>
    <property type="match status" value="1"/>
</dbReference>
<dbReference type="InterPro" id="IPR018316">
    <property type="entry name" value="Tubulin/FtsZ_2-layer-sand-dom"/>
</dbReference>
<dbReference type="STRING" id="3088.A0A383WBB8"/>
<dbReference type="FunFam" id="3.40.50.1440:FF:000001">
    <property type="entry name" value="Cell division protein FtsZ"/>
    <property type="match status" value="1"/>
</dbReference>
<dbReference type="PROSITE" id="PS01135">
    <property type="entry name" value="FTSZ_2"/>
    <property type="match status" value="1"/>
</dbReference>
<feature type="domain" description="Tubulin/FtsZ GTPase" evidence="5">
    <location>
        <begin position="68"/>
        <end position="260"/>
    </location>
</feature>
<accession>A0A383WBB8</accession>
<dbReference type="Gene3D" id="3.30.1330.20">
    <property type="entry name" value="Tubulin/FtsZ, C-terminal domain"/>
    <property type="match status" value="1"/>
</dbReference>
<dbReference type="NCBIfam" id="TIGR00065">
    <property type="entry name" value="ftsZ"/>
    <property type="match status" value="1"/>
</dbReference>
<dbReference type="InterPro" id="IPR037103">
    <property type="entry name" value="Tubulin/FtsZ-like_C"/>
</dbReference>
<dbReference type="Gene3D" id="3.40.50.1440">
    <property type="entry name" value="Tubulin/FtsZ, GTPase domain"/>
    <property type="match status" value="1"/>
</dbReference>
<dbReference type="SMART" id="SM00865">
    <property type="entry name" value="Tubulin_C"/>
    <property type="match status" value="1"/>
</dbReference>
<evidence type="ECO:0000256" key="1">
    <source>
        <dbReference type="ARBA" id="ARBA00009690"/>
    </source>
</evidence>
<comment type="similarity">
    <text evidence="1">Belongs to the FtsZ family.</text>
</comment>
<dbReference type="PANTHER" id="PTHR30314">
    <property type="entry name" value="CELL DIVISION PROTEIN FTSZ-RELATED"/>
    <property type="match status" value="1"/>
</dbReference>
<dbReference type="AlphaFoldDB" id="A0A383WBB8"/>
<evidence type="ECO:0000313" key="7">
    <source>
        <dbReference type="EMBL" id="SZX74915.1"/>
    </source>
</evidence>
<feature type="compositionally biased region" description="Low complexity" evidence="4">
    <location>
        <begin position="389"/>
        <end position="406"/>
    </location>
</feature>
<feature type="region of interest" description="Disordered" evidence="4">
    <location>
        <begin position="1"/>
        <end position="28"/>
    </location>
</feature>
<keyword evidence="8" id="KW-1185">Reference proteome</keyword>
<dbReference type="PRINTS" id="PR00423">
    <property type="entry name" value="CELLDVISFTSZ"/>
</dbReference>
<dbReference type="GO" id="GO:0009507">
    <property type="term" value="C:chloroplast"/>
    <property type="evidence" value="ECO:0007669"/>
    <property type="project" value="TreeGrafter"/>
</dbReference>
<name>A0A383WBB8_TETOB</name>
<dbReference type="GO" id="GO:0003924">
    <property type="term" value="F:GTPase activity"/>
    <property type="evidence" value="ECO:0007669"/>
    <property type="project" value="InterPro"/>
</dbReference>
<evidence type="ECO:0000259" key="6">
    <source>
        <dbReference type="SMART" id="SM00865"/>
    </source>
</evidence>
<evidence type="ECO:0000259" key="5">
    <source>
        <dbReference type="SMART" id="SM00864"/>
    </source>
</evidence>
<keyword evidence="3" id="KW-0342">GTP-binding</keyword>
<dbReference type="InterPro" id="IPR008280">
    <property type="entry name" value="Tub_FtsZ_C"/>
</dbReference>
<dbReference type="InterPro" id="IPR003008">
    <property type="entry name" value="Tubulin_FtsZ_GTPase"/>
</dbReference>
<gene>
    <name evidence="7" type="ORF">BQ4739_LOCUS15233</name>
</gene>
<dbReference type="Pfam" id="PF00091">
    <property type="entry name" value="Tubulin"/>
    <property type="match status" value="1"/>
</dbReference>
<proteinExistence type="inferred from homology"/>
<dbReference type="InterPro" id="IPR036525">
    <property type="entry name" value="Tubulin/FtsZ_GTPase_sf"/>
</dbReference>
<dbReference type="SUPFAM" id="SSF55307">
    <property type="entry name" value="Tubulin C-terminal domain-like"/>
    <property type="match status" value="1"/>
</dbReference>
<evidence type="ECO:0000256" key="4">
    <source>
        <dbReference type="SAM" id="MobiDB-lite"/>
    </source>
</evidence>
<dbReference type="SUPFAM" id="SSF52490">
    <property type="entry name" value="Tubulin nucleotide-binding domain-like"/>
    <property type="match status" value="1"/>
</dbReference>
<dbReference type="InterPro" id="IPR020805">
    <property type="entry name" value="Cell_div_FtsZ_CS"/>
</dbReference>
<evidence type="ECO:0008006" key="9">
    <source>
        <dbReference type="Google" id="ProtNLM"/>
    </source>
</evidence>
<dbReference type="GO" id="GO:0051301">
    <property type="term" value="P:cell division"/>
    <property type="evidence" value="ECO:0007669"/>
    <property type="project" value="TreeGrafter"/>
</dbReference>
<evidence type="ECO:0000313" key="8">
    <source>
        <dbReference type="Proteomes" id="UP000256970"/>
    </source>
</evidence>
<dbReference type="InterPro" id="IPR000158">
    <property type="entry name" value="Cell_div_FtsZ"/>
</dbReference>
<keyword evidence="2" id="KW-0547">Nucleotide-binding</keyword>
<dbReference type="GO" id="GO:0005525">
    <property type="term" value="F:GTP binding"/>
    <property type="evidence" value="ECO:0007669"/>
    <property type="project" value="UniProtKB-KW"/>
</dbReference>
<dbReference type="OrthoDB" id="70257at2759"/>
<dbReference type="Pfam" id="PF12327">
    <property type="entry name" value="FtsZ_C"/>
    <property type="match status" value="1"/>
</dbReference>
<dbReference type="InterPro" id="IPR045061">
    <property type="entry name" value="FtsZ/CetZ"/>
</dbReference>
<sequence length="433" mass="44892">MALKAHSLAGGRQAVPRAHHAATWSTGSRLRRQLRPLDEARDNSSKPYMVVRSGNSFSAAPSTNGDARIKVIGVGGGGGNALNRMLETGLQGIEFWAVNTDAQALSHHRCENRMQIGSESTRGLGCGGNPEIGKIAALESQEGLQKMVAGADLVFVTAGMGGGTGTGAAPIVAQTSKDAGILTVGVVTYPFSFEGRRRCTQAIAGIEALRDSVDSVIVIPNDKLLEVSGDSTSLTDAFSLADDVLRQGVQGISDIITVPGLINVDFADVKAIISNAGTAMLGVGCAAGPDRAEQAALAAVSAPLIQQSVERATGIVYNITGGTDLTLMDVNRVSEVVTSLADPSANIIFGAVVDERYTGELHVTIIATGFSQDYEETLFKSDNRRRGGAARARPAAAAAAPAPAAAESSSSDFEDAVYAAQEKPVKLWGRGIF</sequence>
<evidence type="ECO:0000256" key="2">
    <source>
        <dbReference type="ARBA" id="ARBA00022741"/>
    </source>
</evidence>
<evidence type="ECO:0000256" key="3">
    <source>
        <dbReference type="ARBA" id="ARBA00023134"/>
    </source>
</evidence>